<dbReference type="Gene3D" id="3.40.109.10">
    <property type="entry name" value="NADH Oxidase"/>
    <property type="match status" value="1"/>
</dbReference>
<dbReference type="InterPro" id="IPR029479">
    <property type="entry name" value="Nitroreductase"/>
</dbReference>
<dbReference type="AlphaFoldDB" id="A0A2U3NMB0"/>
<dbReference type="GO" id="GO:0016491">
    <property type="term" value="F:oxidoreductase activity"/>
    <property type="evidence" value="ECO:0007669"/>
    <property type="project" value="UniProtKB-KW"/>
</dbReference>
<feature type="non-terminal residue" evidence="5">
    <location>
        <position position="1"/>
    </location>
</feature>
<evidence type="ECO:0000313" key="5">
    <source>
        <dbReference type="EMBL" id="SPM32669.1"/>
    </source>
</evidence>
<reference evidence="5 6" key="1">
    <citation type="submission" date="2017-01" db="EMBL/GenBank/DDBJ databases">
        <authorList>
            <consortium name="Urmite Genomes"/>
        </authorList>
    </citation>
    <scope>NUCLEOTIDE SEQUENCE [LARGE SCALE GENOMIC DNA]</scope>
    <source>
        <strain evidence="5 6">AB57</strain>
    </source>
</reference>
<accession>A0A2U3NMB0</accession>
<keyword evidence="1" id="KW-0285">Flavoprotein</keyword>
<evidence type="ECO:0000256" key="3">
    <source>
        <dbReference type="ARBA" id="ARBA00023002"/>
    </source>
</evidence>
<evidence type="ECO:0000256" key="2">
    <source>
        <dbReference type="ARBA" id="ARBA00022643"/>
    </source>
</evidence>
<proteinExistence type="predicted"/>
<dbReference type="SUPFAM" id="SSF55469">
    <property type="entry name" value="FMN-dependent nitroreductase-like"/>
    <property type="match status" value="1"/>
</dbReference>
<dbReference type="CDD" id="cd02136">
    <property type="entry name" value="PnbA_NfnB-like"/>
    <property type="match status" value="1"/>
</dbReference>
<dbReference type="PANTHER" id="PTHR23026">
    <property type="entry name" value="NADPH NITROREDUCTASE"/>
    <property type="match status" value="1"/>
</dbReference>
<feature type="domain" description="Nitroreductase" evidence="4">
    <location>
        <begin position="7"/>
        <end position="197"/>
    </location>
</feature>
<dbReference type="Pfam" id="PF00881">
    <property type="entry name" value="Nitroreductase"/>
    <property type="match status" value="1"/>
</dbReference>
<organism evidence="5 6">
    <name type="scientific">Mycobacterium rhizamassiliense</name>
    <dbReference type="NCBI Taxonomy" id="1841860"/>
    <lineage>
        <taxon>Bacteria</taxon>
        <taxon>Bacillati</taxon>
        <taxon>Actinomycetota</taxon>
        <taxon>Actinomycetes</taxon>
        <taxon>Mycobacteriales</taxon>
        <taxon>Mycobacteriaceae</taxon>
        <taxon>Mycobacterium</taxon>
    </lineage>
</organism>
<sequence>VDVYEAVASRHAVRAFLDRPVEPEVLSRVLTAAAHAPSGGNLQPWHIYVLSGDPLSRLKERIAARVAAGDRGDALEVPLYPDPMGTPYRERLSDFGKRRYGSLGIAQDDLAARARVRAGNWNCFGASTALFCYLDRNMPPPQWGDAGMYLQTVMLLLRSEGLDSCPQIAWAEYHRTIAEVIEPPQERVLYCGMSIGYADPEPPAPRMPRAPLSDTVTFLR</sequence>
<evidence type="ECO:0000313" key="6">
    <source>
        <dbReference type="Proteomes" id="UP000240988"/>
    </source>
</evidence>
<dbReference type="Proteomes" id="UP000240988">
    <property type="component" value="Unassembled WGS sequence"/>
</dbReference>
<protein>
    <submittedName>
        <fullName evidence="5">Nitroreductase</fullName>
    </submittedName>
</protein>
<gene>
    <name evidence="5" type="ORF">MRAB57_468</name>
</gene>
<keyword evidence="6" id="KW-1185">Reference proteome</keyword>
<keyword evidence="2" id="KW-0288">FMN</keyword>
<evidence type="ECO:0000259" key="4">
    <source>
        <dbReference type="Pfam" id="PF00881"/>
    </source>
</evidence>
<name>A0A2U3NMB0_9MYCO</name>
<dbReference type="PANTHER" id="PTHR23026:SF90">
    <property type="entry name" value="IODOTYROSINE DEIODINASE 1"/>
    <property type="match status" value="1"/>
</dbReference>
<dbReference type="InterPro" id="IPR050627">
    <property type="entry name" value="Nitroreductase/BluB"/>
</dbReference>
<dbReference type="STRING" id="1841860.GCA_900157375_00469"/>
<dbReference type="EMBL" id="FUFA01000001">
    <property type="protein sequence ID" value="SPM32669.1"/>
    <property type="molecule type" value="Genomic_DNA"/>
</dbReference>
<keyword evidence="3" id="KW-0560">Oxidoreductase</keyword>
<dbReference type="InterPro" id="IPR000415">
    <property type="entry name" value="Nitroreductase-like"/>
</dbReference>
<evidence type="ECO:0000256" key="1">
    <source>
        <dbReference type="ARBA" id="ARBA00022630"/>
    </source>
</evidence>